<dbReference type="STRING" id="1150600.ADIARSV_1068"/>
<dbReference type="Pfam" id="PF08245">
    <property type="entry name" value="Mur_ligase_M"/>
    <property type="match status" value="1"/>
</dbReference>
<dbReference type="eggNOG" id="COG0787">
    <property type="taxonomic scope" value="Bacteria"/>
</dbReference>
<dbReference type="GO" id="GO:0016881">
    <property type="term" value="F:acid-amino acid ligase activity"/>
    <property type="evidence" value="ECO:0007669"/>
    <property type="project" value="InterPro"/>
</dbReference>
<dbReference type="InterPro" id="IPR036615">
    <property type="entry name" value="Mur_ligase_C_dom_sf"/>
</dbReference>
<dbReference type="InterPro" id="IPR013221">
    <property type="entry name" value="Mur_ligase_cen"/>
</dbReference>
<dbReference type="InterPro" id="IPR000821">
    <property type="entry name" value="Ala_racemase"/>
</dbReference>
<dbReference type="EC" id="5.1.1.1" evidence="5"/>
<dbReference type="HAMAP" id="MF_01201">
    <property type="entry name" value="Ala_racemase"/>
    <property type="match status" value="1"/>
</dbReference>
<dbReference type="InterPro" id="IPR001608">
    <property type="entry name" value="Ala_racemase_N"/>
</dbReference>
<dbReference type="Pfam" id="PF00842">
    <property type="entry name" value="Ala_racemase_C"/>
    <property type="match status" value="1"/>
</dbReference>
<dbReference type="PRINTS" id="PR00992">
    <property type="entry name" value="ALARACEMASE"/>
</dbReference>
<keyword evidence="4 5" id="KW-0413">Isomerase</keyword>
<dbReference type="InterPro" id="IPR036565">
    <property type="entry name" value="Mur-like_cat_sf"/>
</dbReference>
<evidence type="ECO:0000256" key="5">
    <source>
        <dbReference type="HAMAP-Rule" id="MF_01201"/>
    </source>
</evidence>
<feature type="modified residue" description="N6-(pyridoxal phosphate)lysine" evidence="5 6">
    <location>
        <position position="490"/>
    </location>
</feature>
<dbReference type="SUPFAM" id="SSF53623">
    <property type="entry name" value="MurD-like peptide ligases, catalytic domain"/>
    <property type="match status" value="1"/>
</dbReference>
<dbReference type="Gene3D" id="2.40.37.10">
    <property type="entry name" value="Lyase, Ornithine Decarboxylase, Chain A, domain 1"/>
    <property type="match status" value="1"/>
</dbReference>
<comment type="similarity">
    <text evidence="5">Belongs to the alanine racemase family.</text>
</comment>
<dbReference type="GO" id="GO:0030170">
    <property type="term" value="F:pyridoxal phosphate binding"/>
    <property type="evidence" value="ECO:0007669"/>
    <property type="project" value="UniProtKB-UniRule"/>
</dbReference>
<dbReference type="GO" id="GO:0030632">
    <property type="term" value="P:D-alanine biosynthetic process"/>
    <property type="evidence" value="ECO:0007669"/>
    <property type="project" value="UniProtKB-UniRule"/>
</dbReference>
<comment type="cofactor">
    <cofactor evidence="2 5 6">
        <name>pyridoxal 5'-phosphate</name>
        <dbReference type="ChEBI" id="CHEBI:597326"/>
    </cofactor>
</comment>
<dbReference type="eggNOG" id="COG0770">
    <property type="taxonomic scope" value="Bacteria"/>
</dbReference>
<dbReference type="GO" id="GO:0005829">
    <property type="term" value="C:cytosol"/>
    <property type="evidence" value="ECO:0007669"/>
    <property type="project" value="TreeGrafter"/>
</dbReference>
<dbReference type="AlphaFoldDB" id="R9GW58"/>
<evidence type="ECO:0000313" key="10">
    <source>
        <dbReference type="Proteomes" id="UP000014174"/>
    </source>
</evidence>
<evidence type="ECO:0000313" key="9">
    <source>
        <dbReference type="EMBL" id="EOR95755.1"/>
    </source>
</evidence>
<feature type="active site" description="Proton acceptor; specific for D-alanine" evidence="5">
    <location>
        <position position="490"/>
    </location>
</feature>
<dbReference type="EMBL" id="AQPN01000043">
    <property type="protein sequence ID" value="EOR95755.1"/>
    <property type="molecule type" value="Genomic_DNA"/>
</dbReference>
<evidence type="ECO:0000256" key="7">
    <source>
        <dbReference type="PIRSR" id="PIRSR600821-52"/>
    </source>
</evidence>
<evidence type="ECO:0000256" key="4">
    <source>
        <dbReference type="ARBA" id="ARBA00023235"/>
    </source>
</evidence>
<dbReference type="InterPro" id="IPR035911">
    <property type="entry name" value="MurE/MurF_N"/>
</dbReference>
<dbReference type="NCBIfam" id="NF008897">
    <property type="entry name" value="PRK11930.1"/>
    <property type="match status" value="1"/>
</dbReference>
<evidence type="ECO:0000256" key="1">
    <source>
        <dbReference type="ARBA" id="ARBA00000316"/>
    </source>
</evidence>
<sequence length="822" mass="92528">MYHITYSLEEIKNVIQAEGNIPHFEYSVRTLAFDSRKLVDEKYALFFALSGRRNGDLYIKEAYQEGVRNFVVHKTYTGASEFPDANFLLVDDTLKALQDLVAKHRKNFSYPVIAITGSNGKTIVKEWLYQLLGHEKNIIRSPKSYNSQIGVPLSVWNMNEKNNMGIFEAGISRKGEMTALKNVIRPSIGVLTNIGEAHNEGFDYREDKIAEKLILFKGVDLFVYSPKYLEGYTGTIPGKKKFTWAFNQPANLNVIRQYDGYGDYTSLTAVFKGEEIECMLPFKDAASIENAVCCWALLLALKYDEDDVAEWIEELHAVRMRMELKTGINNCSIIDDSYSLDISSLAIALDFLNQQNQHPKRTLILSEIPEAGISPKILYKQIAELLESKSVDRLIGVGPEISSYAKLFSTEKTFFPDTATLISQIHTIPIADETILLKGARKFEFEQISKILTQKVHETVLEINLNALENNLNHYKAHLKPGVKLMAMVKAFSYGSGSFEIANVLQFNRVDYLAVAYADEGISLREAGVTLPIMVMNPDLLGFEMMIADKLEPEIYSLRVLNDFIEVLKKKNKNHYPIHIKLDTGMHRLGFSTEDIGPMLKIIAKNPSIVVKSAFSHFTSSEDPLSDDLTHEQINLFTSITNVMEKTLGYSIIKHIANTSAISRFPEAQFDMVRLGIGLYGIDGTYPAHKSPLETVARLKTCISQIRELKKGDTVGYNRRGVMTHNGRVATVKIGYADGYNRQLGNGTGKMLVNGFLVPTIGNICMDMCMLDITGIPAEEGDDVLVFDENHTVNDIADQLKTIPYEVLTSISQRVKRIYYYE</sequence>
<dbReference type="SUPFAM" id="SSF50621">
    <property type="entry name" value="Alanine racemase C-terminal domain-like"/>
    <property type="match status" value="1"/>
</dbReference>
<dbReference type="CDD" id="cd00430">
    <property type="entry name" value="PLPDE_III_AR"/>
    <property type="match status" value="1"/>
</dbReference>
<dbReference type="OrthoDB" id="9801978at2"/>
<dbReference type="SUPFAM" id="SSF53244">
    <property type="entry name" value="MurD-like peptide ligases, peptide-binding domain"/>
    <property type="match status" value="1"/>
</dbReference>
<evidence type="ECO:0000256" key="2">
    <source>
        <dbReference type="ARBA" id="ARBA00001933"/>
    </source>
</evidence>
<keyword evidence="10" id="KW-1185">Reference proteome</keyword>
<proteinExistence type="inferred from homology"/>
<dbReference type="PANTHER" id="PTHR30511:SF0">
    <property type="entry name" value="ALANINE RACEMASE, CATABOLIC-RELATED"/>
    <property type="match status" value="1"/>
</dbReference>
<dbReference type="Proteomes" id="UP000014174">
    <property type="component" value="Unassembled WGS sequence"/>
</dbReference>
<dbReference type="FunFam" id="3.20.20.10:FF:000002">
    <property type="entry name" value="Alanine racemase"/>
    <property type="match status" value="1"/>
</dbReference>
<comment type="caution">
    <text evidence="9">The sequence shown here is derived from an EMBL/GenBank/DDBJ whole genome shotgun (WGS) entry which is preliminary data.</text>
</comment>
<feature type="domain" description="Alanine racemase C-terminal" evidence="8">
    <location>
        <begin position="696"/>
        <end position="820"/>
    </location>
</feature>
<organism evidence="9 10">
    <name type="scientific">Arcticibacter svalbardensis MN12-7</name>
    <dbReference type="NCBI Taxonomy" id="1150600"/>
    <lineage>
        <taxon>Bacteria</taxon>
        <taxon>Pseudomonadati</taxon>
        <taxon>Bacteroidota</taxon>
        <taxon>Sphingobacteriia</taxon>
        <taxon>Sphingobacteriales</taxon>
        <taxon>Sphingobacteriaceae</taxon>
        <taxon>Arcticibacter</taxon>
    </lineage>
</organism>
<dbReference type="NCBIfam" id="TIGR00492">
    <property type="entry name" value="alr"/>
    <property type="match status" value="1"/>
</dbReference>
<comment type="function">
    <text evidence="5">Catalyzes the interconversion of L-alanine and D-alanine. May also act on other amino acids.</text>
</comment>
<reference evidence="9" key="1">
    <citation type="journal article" date="2013" name="Genome Announc.">
        <title>Draft Genome Sequence of Arcticibacter svalbardensis Strain MN12-7T, a Member of the Family Sphingobacteriaceae Isolated from an Arctic Soil Sample.</title>
        <authorList>
            <person name="Shivaji S."/>
            <person name="Ara S."/>
            <person name="Prasad S."/>
            <person name="Manasa B.P."/>
            <person name="Begum Z."/>
            <person name="Singh A."/>
            <person name="Kumar Pinnaka A."/>
        </authorList>
    </citation>
    <scope>NUCLEOTIDE SEQUENCE [LARGE SCALE GENOMIC DNA]</scope>
    <source>
        <strain evidence="9">MN12-7</strain>
    </source>
</reference>
<protein>
    <recommendedName>
        <fullName evidence="5">Alanine racemase</fullName>
        <ecNumber evidence="5">5.1.1.1</ecNumber>
    </recommendedName>
</protein>
<evidence type="ECO:0000259" key="8">
    <source>
        <dbReference type="SMART" id="SM01005"/>
    </source>
</evidence>
<keyword evidence="3 5" id="KW-0663">Pyridoxal phosphate</keyword>
<feature type="binding site" evidence="5 7">
    <location>
        <position position="766"/>
    </location>
    <ligand>
        <name>substrate</name>
    </ligand>
</feature>
<dbReference type="InterPro" id="IPR009006">
    <property type="entry name" value="Ala_racemase/Decarboxylase_C"/>
</dbReference>
<evidence type="ECO:0000256" key="6">
    <source>
        <dbReference type="PIRSR" id="PIRSR600821-50"/>
    </source>
</evidence>
<feature type="active site" description="Proton acceptor; specific for L-alanine" evidence="5">
    <location>
        <position position="717"/>
    </location>
</feature>
<dbReference type="PANTHER" id="PTHR30511">
    <property type="entry name" value="ALANINE RACEMASE"/>
    <property type="match status" value="1"/>
</dbReference>
<dbReference type="PATRIC" id="fig|1150600.3.peg.1050"/>
<comment type="pathway">
    <text evidence="5">Amino-acid biosynthesis; D-alanine biosynthesis; D-alanine from L-alanine: step 1/1.</text>
</comment>
<dbReference type="SUPFAM" id="SSF51419">
    <property type="entry name" value="PLP-binding barrel"/>
    <property type="match status" value="1"/>
</dbReference>
<name>R9GW58_9SPHI</name>
<accession>R9GW58</accession>
<dbReference type="Pfam" id="PF01168">
    <property type="entry name" value="Ala_racemase_N"/>
    <property type="match status" value="1"/>
</dbReference>
<dbReference type="Gene3D" id="3.40.1390.10">
    <property type="entry name" value="MurE/MurF, N-terminal domain"/>
    <property type="match status" value="1"/>
</dbReference>
<dbReference type="Gene3D" id="3.90.190.20">
    <property type="entry name" value="Mur ligase, C-terminal domain"/>
    <property type="match status" value="1"/>
</dbReference>
<dbReference type="UniPathway" id="UPA00042">
    <property type="reaction ID" value="UER00497"/>
</dbReference>
<comment type="catalytic activity">
    <reaction evidence="1 5">
        <text>L-alanine = D-alanine</text>
        <dbReference type="Rhea" id="RHEA:20249"/>
        <dbReference type="ChEBI" id="CHEBI:57416"/>
        <dbReference type="ChEBI" id="CHEBI:57972"/>
        <dbReference type="EC" id="5.1.1.1"/>
    </reaction>
</comment>
<feature type="binding site" evidence="5 7">
    <location>
        <position position="588"/>
    </location>
    <ligand>
        <name>substrate</name>
    </ligand>
</feature>
<dbReference type="Gene3D" id="3.20.20.10">
    <property type="entry name" value="Alanine racemase"/>
    <property type="match status" value="1"/>
</dbReference>
<gene>
    <name evidence="9" type="ORF">ADIARSV_1068</name>
</gene>
<dbReference type="SUPFAM" id="SSF63418">
    <property type="entry name" value="MurE/MurF N-terminal domain"/>
    <property type="match status" value="1"/>
</dbReference>
<dbReference type="GO" id="GO:0005524">
    <property type="term" value="F:ATP binding"/>
    <property type="evidence" value="ECO:0007669"/>
    <property type="project" value="InterPro"/>
</dbReference>
<dbReference type="InterPro" id="IPR011079">
    <property type="entry name" value="Ala_racemase_C"/>
</dbReference>
<dbReference type="Gene3D" id="3.40.1190.10">
    <property type="entry name" value="Mur-like, catalytic domain"/>
    <property type="match status" value="1"/>
</dbReference>
<evidence type="ECO:0000256" key="3">
    <source>
        <dbReference type="ARBA" id="ARBA00022898"/>
    </source>
</evidence>
<dbReference type="InterPro" id="IPR029066">
    <property type="entry name" value="PLP-binding_barrel"/>
</dbReference>
<keyword evidence="9" id="KW-0436">Ligase</keyword>
<dbReference type="SMART" id="SM01005">
    <property type="entry name" value="Ala_racemase_C"/>
    <property type="match status" value="1"/>
</dbReference>
<dbReference type="GO" id="GO:0008784">
    <property type="term" value="F:alanine racemase activity"/>
    <property type="evidence" value="ECO:0007669"/>
    <property type="project" value="UniProtKB-UniRule"/>
</dbReference>
<dbReference type="RefSeq" id="WP_016194312.1">
    <property type="nucleotide sequence ID" value="NZ_AQPN01000043.1"/>
</dbReference>